<evidence type="ECO:0000313" key="2">
    <source>
        <dbReference type="EMBL" id="KAL3846274.1"/>
    </source>
</evidence>
<name>A0ABD3U9W4_9LAMI</name>
<dbReference type="EMBL" id="JBJXBP010000002">
    <property type="protein sequence ID" value="KAL3846274.1"/>
    <property type="molecule type" value="Genomic_DNA"/>
</dbReference>
<keyword evidence="3" id="KW-1185">Reference proteome</keyword>
<evidence type="ECO:0000256" key="1">
    <source>
        <dbReference type="SAM" id="MobiDB-lite"/>
    </source>
</evidence>
<proteinExistence type="predicted"/>
<sequence>MEIDSLIQQLAEIDTKIEEKDNRLQALKSEEDQLQDEVDSLLKENQHLSKIVKAGKMVEVMVEEAEAEMAILENEVDNFLELSKIISALTELTEEEQLKKEQKLKEKSEELEEKSERN</sequence>
<comment type="caution">
    <text evidence="2">The sequence shown here is derived from an EMBL/GenBank/DDBJ whole genome shotgun (WGS) entry which is preliminary data.</text>
</comment>
<dbReference type="AlphaFoldDB" id="A0ABD3U9W4"/>
<evidence type="ECO:0000313" key="3">
    <source>
        <dbReference type="Proteomes" id="UP001634393"/>
    </source>
</evidence>
<accession>A0ABD3U9W4</accession>
<gene>
    <name evidence="2" type="ORF">ACJIZ3_003677</name>
</gene>
<organism evidence="2 3">
    <name type="scientific">Penstemon smallii</name>
    <dbReference type="NCBI Taxonomy" id="265156"/>
    <lineage>
        <taxon>Eukaryota</taxon>
        <taxon>Viridiplantae</taxon>
        <taxon>Streptophyta</taxon>
        <taxon>Embryophyta</taxon>
        <taxon>Tracheophyta</taxon>
        <taxon>Spermatophyta</taxon>
        <taxon>Magnoliopsida</taxon>
        <taxon>eudicotyledons</taxon>
        <taxon>Gunneridae</taxon>
        <taxon>Pentapetalae</taxon>
        <taxon>asterids</taxon>
        <taxon>lamiids</taxon>
        <taxon>Lamiales</taxon>
        <taxon>Plantaginaceae</taxon>
        <taxon>Cheloneae</taxon>
        <taxon>Penstemon</taxon>
    </lineage>
</organism>
<feature type="region of interest" description="Disordered" evidence="1">
    <location>
        <begin position="97"/>
        <end position="118"/>
    </location>
</feature>
<protein>
    <submittedName>
        <fullName evidence="2">Uncharacterized protein</fullName>
    </submittedName>
</protein>
<dbReference type="Proteomes" id="UP001634393">
    <property type="component" value="Unassembled WGS sequence"/>
</dbReference>
<reference evidence="2 3" key="1">
    <citation type="submission" date="2024-12" db="EMBL/GenBank/DDBJ databases">
        <title>The unique morphological basis and parallel evolutionary history of personate flowers in Penstemon.</title>
        <authorList>
            <person name="Depatie T.H."/>
            <person name="Wessinger C.A."/>
        </authorList>
    </citation>
    <scope>NUCLEOTIDE SEQUENCE [LARGE SCALE GENOMIC DNA]</scope>
    <source>
        <strain evidence="2">WTNN_2</strain>
        <tissue evidence="2">Leaf</tissue>
    </source>
</reference>